<dbReference type="InterPro" id="IPR045392">
    <property type="entry name" value="DUF6519"/>
</dbReference>
<gene>
    <name evidence="1" type="ORF">JOF56_006917</name>
</gene>
<protein>
    <submittedName>
        <fullName evidence="1">Uncharacterized protein</fullName>
    </submittedName>
</protein>
<proteinExistence type="predicted"/>
<keyword evidence="2" id="KW-1185">Reference proteome</keyword>
<dbReference type="EMBL" id="JAGINW010000001">
    <property type="protein sequence ID" value="MBP2326532.1"/>
    <property type="molecule type" value="Genomic_DNA"/>
</dbReference>
<reference evidence="1 2" key="1">
    <citation type="submission" date="2021-03" db="EMBL/GenBank/DDBJ databases">
        <title>Sequencing the genomes of 1000 actinobacteria strains.</title>
        <authorList>
            <person name="Klenk H.-P."/>
        </authorList>
    </citation>
    <scope>NUCLEOTIDE SEQUENCE [LARGE SCALE GENOMIC DNA]</scope>
    <source>
        <strain evidence="1 2">DSM 46670</strain>
    </source>
</reference>
<comment type="caution">
    <text evidence="1">The sequence shown here is derived from an EMBL/GenBank/DDBJ whole genome shotgun (WGS) entry which is preliminary data.</text>
</comment>
<organism evidence="1 2">
    <name type="scientific">Kibdelosporangium banguiense</name>
    <dbReference type="NCBI Taxonomy" id="1365924"/>
    <lineage>
        <taxon>Bacteria</taxon>
        <taxon>Bacillati</taxon>
        <taxon>Actinomycetota</taxon>
        <taxon>Actinomycetes</taxon>
        <taxon>Pseudonocardiales</taxon>
        <taxon>Pseudonocardiaceae</taxon>
        <taxon>Kibdelosporangium</taxon>
    </lineage>
</organism>
<evidence type="ECO:0000313" key="2">
    <source>
        <dbReference type="Proteomes" id="UP001519332"/>
    </source>
</evidence>
<accession>A0ABS4TQ47</accession>
<dbReference type="RefSeq" id="WP_209643585.1">
    <property type="nucleotide sequence ID" value="NZ_JAGINW010000001.1"/>
</dbReference>
<sequence>MGDFSRTTFDRMKHYVGVRLQQGVPIVDADWNELEDIRKYELQAFLKWFVGDGVPAGNDGFRIAPLAGGGVGTVRLTSLAAGPVRSSVAVDIAASTAAAALGFFPGNRATSRTGSPAQLTGDAAQPFALTAGMTLAISADGAANETVTFNAASFANINAATAAEVINVINGAVTRVNASAGTGDDFTVMGGDGTPEGAGRCLVDGRDAIAEGRLTYSSQPLFNNNLLATMWGVPVVPPLSAPSSNRDDLVYLDVWEREVTAAEDDTLINPLIGVESCVRTRREWAIRVRPGLDKVPAPGDTDFRAGHAYCALARLNRRAGAAAVSTVTDVRPRSLLVPPSTLIEDVLGTSPDAYRRGENRPTTSLREAINALLRGELPSTADIVLAPAAAQDFMSTAFSVVGNDIVALWHSRRAAGINQVFLSRWPLSSPGAAASNLPVQLTPGPTAHAFPASVTLPTGELVVAYETGSTDIVARRGTPSALAGAAEIPVAAAVTTDRQPYAVLAGNLVVFFWLQLGATRTWMYRRWRHTDNTFVDAGPQQLSATNATVLSGSIGDFSAAVDDTGDIWAAFRADDGGGNASIRMVRLRPSTLQIDEQTMSTGTANEQPFVLADGGEAIWVFWRAGTDTAATVSYQRIRLPAAATWAVTPPPVAVSGSAATGSIVARPSAVRGTDGAVWLFWSQAQTPSNTSAIWLQRYLKASSSWGTARQMTGSTATETQPFPVIGPGGVVLLFWLSSRTGNLAVFTKQFITAI</sequence>
<evidence type="ECO:0000313" key="1">
    <source>
        <dbReference type="EMBL" id="MBP2326532.1"/>
    </source>
</evidence>
<name>A0ABS4TQ47_9PSEU</name>
<dbReference type="Proteomes" id="UP001519332">
    <property type="component" value="Unassembled WGS sequence"/>
</dbReference>
<dbReference type="Pfam" id="PF20129">
    <property type="entry name" value="DUF6519"/>
    <property type="match status" value="1"/>
</dbReference>